<keyword evidence="5" id="KW-1133">Transmembrane helix</keyword>
<comment type="similarity">
    <text evidence="2">Belongs to the bile acid:sodium symporter (BASS) (TC 2.A.28) family.</text>
</comment>
<evidence type="ECO:0000256" key="5">
    <source>
        <dbReference type="ARBA" id="ARBA00022989"/>
    </source>
</evidence>
<organism evidence="7 8">
    <name type="scientific">Owenia fusiformis</name>
    <name type="common">Polychaete worm</name>
    <dbReference type="NCBI Taxonomy" id="6347"/>
    <lineage>
        <taxon>Eukaryota</taxon>
        <taxon>Metazoa</taxon>
        <taxon>Spiralia</taxon>
        <taxon>Lophotrochozoa</taxon>
        <taxon>Annelida</taxon>
        <taxon>Polychaeta</taxon>
        <taxon>Sedentaria</taxon>
        <taxon>Canalipalpata</taxon>
        <taxon>Sabellida</taxon>
        <taxon>Oweniida</taxon>
        <taxon>Oweniidae</taxon>
        <taxon>Owenia</taxon>
    </lineage>
</organism>
<evidence type="ECO:0000256" key="3">
    <source>
        <dbReference type="ARBA" id="ARBA00022692"/>
    </source>
</evidence>
<keyword evidence="4" id="KW-0813">Transport</keyword>
<keyword evidence="4" id="KW-0769">Symport</keyword>
<dbReference type="Gene3D" id="1.20.1530.20">
    <property type="match status" value="1"/>
</dbReference>
<evidence type="ECO:0000313" key="8">
    <source>
        <dbReference type="Proteomes" id="UP000749559"/>
    </source>
</evidence>
<evidence type="ECO:0000256" key="4">
    <source>
        <dbReference type="ARBA" id="ARBA00022847"/>
    </source>
</evidence>
<dbReference type="EMBL" id="CAIIXF020000003">
    <property type="protein sequence ID" value="CAH1778538.1"/>
    <property type="molecule type" value="Genomic_DNA"/>
</dbReference>
<dbReference type="GO" id="GO:0015293">
    <property type="term" value="F:symporter activity"/>
    <property type="evidence" value="ECO:0007669"/>
    <property type="project" value="UniProtKB-KW"/>
</dbReference>
<sequence length="494" mass="54143">MLLCGTQPRMRFTDLVVLTWTLSLFNEEAYGGCVVVYEPLRMTDLTEGTSRNLFLNLTCSTTFDISDDYENKYNFKTEDTVTDLDGSVNLHVRITSRNDVIAVVKDADSIVLSDTEPSANVTVVGRRLGRTTLNIERIGDTIKHENISLPSSYTVLVVRKRGAIDIIFAVVLGTMILVQNFGFGCKIQLNAIKEILRRPVAPAIGFCCQFLCMAPLSVGISQLLRLDNVMSIGLLAIGSSAGGGASNIFAFLLDADLDLSIAMTFISTVGALGMTPFWMWVFSRLYVADVRVHIPIVNVLASVAVVVLPVAVGVIVNHFKPNVGAIIVKLVRPWIALIAIAFATLVPLAFHYIFTLVTWQIFLACFLTPVLGSIIGATVAAIFKQELPKITTISLETGMQNLQLALVMIGISLSQPESDMATTMPMMYTLVGIIPWVIIGAVKIVWNCVRKRLLLKGDAYDLDAMVKQDIEYIKNKSKDDSLGTVIPGEYLHTR</sequence>
<comment type="caution">
    <text evidence="7">The sequence shown here is derived from an EMBL/GenBank/DDBJ whole genome shotgun (WGS) entry which is preliminary data.</text>
</comment>
<accession>A0A8J1YAI5</accession>
<evidence type="ECO:0000313" key="7">
    <source>
        <dbReference type="EMBL" id="CAH1778538.1"/>
    </source>
</evidence>
<keyword evidence="3" id="KW-0812">Transmembrane</keyword>
<dbReference type="Proteomes" id="UP000749559">
    <property type="component" value="Unassembled WGS sequence"/>
</dbReference>
<dbReference type="InterPro" id="IPR004710">
    <property type="entry name" value="Bilac:Na_transpt"/>
</dbReference>
<comment type="subcellular location">
    <subcellularLocation>
        <location evidence="1">Membrane</location>
        <topology evidence="1">Multi-pass membrane protein</topology>
    </subcellularLocation>
</comment>
<dbReference type="AlphaFoldDB" id="A0A8J1YAI5"/>
<evidence type="ECO:0000256" key="1">
    <source>
        <dbReference type="ARBA" id="ARBA00004141"/>
    </source>
</evidence>
<reference evidence="7" key="1">
    <citation type="submission" date="2022-03" db="EMBL/GenBank/DDBJ databases">
        <authorList>
            <person name="Martin C."/>
        </authorList>
    </citation>
    <scope>NUCLEOTIDE SEQUENCE</scope>
</reference>
<dbReference type="PANTHER" id="PTHR10361:SF28">
    <property type="entry name" value="P3 PROTEIN-RELATED"/>
    <property type="match status" value="1"/>
</dbReference>
<dbReference type="InterPro" id="IPR002657">
    <property type="entry name" value="BilAc:Na_symport/Acr3"/>
</dbReference>
<dbReference type="Pfam" id="PF01758">
    <property type="entry name" value="SBF"/>
    <property type="match status" value="1"/>
</dbReference>
<protein>
    <submittedName>
        <fullName evidence="7">Uncharacterized protein</fullName>
    </submittedName>
</protein>
<proteinExistence type="inferred from homology"/>
<keyword evidence="6" id="KW-0472">Membrane</keyword>
<keyword evidence="8" id="KW-1185">Reference proteome</keyword>
<dbReference type="GO" id="GO:0016020">
    <property type="term" value="C:membrane"/>
    <property type="evidence" value="ECO:0007669"/>
    <property type="project" value="UniProtKB-SubCell"/>
</dbReference>
<dbReference type="InterPro" id="IPR038770">
    <property type="entry name" value="Na+/solute_symporter_sf"/>
</dbReference>
<dbReference type="PANTHER" id="PTHR10361">
    <property type="entry name" value="SODIUM-BILE ACID COTRANSPORTER"/>
    <property type="match status" value="1"/>
</dbReference>
<evidence type="ECO:0000256" key="2">
    <source>
        <dbReference type="ARBA" id="ARBA00006528"/>
    </source>
</evidence>
<gene>
    <name evidence="7" type="ORF">OFUS_LOCUS5445</name>
</gene>
<evidence type="ECO:0000256" key="6">
    <source>
        <dbReference type="ARBA" id="ARBA00023136"/>
    </source>
</evidence>
<dbReference type="OrthoDB" id="203097at2759"/>
<name>A0A8J1YAI5_OWEFU</name>